<gene>
    <name evidence="12" type="ORF">OIU84_028537</name>
</gene>
<evidence type="ECO:0000313" key="12">
    <source>
        <dbReference type="EMBL" id="KAJ6421180.1"/>
    </source>
</evidence>
<organism evidence="12 13">
    <name type="scientific">Salix udensis</name>
    <dbReference type="NCBI Taxonomy" id="889485"/>
    <lineage>
        <taxon>Eukaryota</taxon>
        <taxon>Viridiplantae</taxon>
        <taxon>Streptophyta</taxon>
        <taxon>Embryophyta</taxon>
        <taxon>Tracheophyta</taxon>
        <taxon>Spermatophyta</taxon>
        <taxon>Magnoliopsida</taxon>
        <taxon>eudicotyledons</taxon>
        <taxon>Gunneridae</taxon>
        <taxon>Pentapetalae</taxon>
        <taxon>rosids</taxon>
        <taxon>fabids</taxon>
        <taxon>Malpighiales</taxon>
        <taxon>Salicaceae</taxon>
        <taxon>Saliceae</taxon>
        <taxon>Salix</taxon>
    </lineage>
</organism>
<evidence type="ECO:0000259" key="9">
    <source>
        <dbReference type="Pfam" id="PF00862"/>
    </source>
</evidence>
<evidence type="ECO:0000256" key="5">
    <source>
        <dbReference type="ARBA" id="ARBA00022679"/>
    </source>
</evidence>
<evidence type="ECO:0000256" key="4">
    <source>
        <dbReference type="ARBA" id="ARBA00022676"/>
    </source>
</evidence>
<dbReference type="PANTHER" id="PTHR45839:SF4">
    <property type="entry name" value="SUCROSE SYNTHASE 5"/>
    <property type="match status" value="1"/>
</dbReference>
<dbReference type="Pfam" id="PF00862">
    <property type="entry name" value="GT-B_Sucrose_synth"/>
    <property type="match status" value="1"/>
</dbReference>
<dbReference type="EC" id="2.4.1.13" evidence="3"/>
<protein>
    <recommendedName>
        <fullName evidence="3">sucrose synthase</fullName>
        <ecNumber evidence="3">2.4.1.13</ecNumber>
    </recommendedName>
</protein>
<sequence length="847" mass="96080">MATLKRSDSIADNMPEAFKQSRYHMKKCFAKYIEKGRRTMKLQQLLDEMENVIDDQVERTRVLEGLLGDIWFSIQEAVVNPPYVAFSIRPSPGFWEYVKVNSANLSVEGITAADYLKFKEMIYDEDWANDANALEVDFGAFDFSVPHLTLSSSIGNGIGFVSKFLTSKLSGRLENAQPLVDYLLSLNHQGEKLMINETLGTVGKLQMALIVAEVYLSGLAKDTPYQNFEISFKEWGFEKGWGDTAERVKETMRCLSEVLQAPDPISMENFFSRLPTVFNVVIFSPHGYFGQADVLGLPDTGGQVVYILDQVKALEEELLLRIKQQGLMNVKPQIVVVTRLIPDARGTKCDQELEAIDGTKYSNILRVPFLVENRVLRQWVSRFDVYPYIEKFTQEATAKILDLMEGKPDLIIGNYTDGNLAATLMAGKLGVTQATIAHALEKTKYEDSDVKWKELDAKYHFPCQFMADTVAMNATDFIIASTYQEIAGSKDRPGQYESHSAFTLPGLCRVVSGVNRNRVDSRSFNSAIEELLYSKVVNGEHIGYLEDKKKPIIFSMARLDTVKNLSGLTEWYGKNKRLRGLVNLVIVGGFFDPNKSKDREEMAEIKKMHELIEKYQLKGQIRWIAAQTDRKRNGELYRCIADSKGAFVQPALYEAFGLTVIEAMNCGLPTFATNQGGPAEIIVDGISGFHIDPKNGDESSKIIADFFERCKVDPGHWNKYSLEGLKRINECYTWKIYAYKLLNMGGMYSFWRQLNKEQKLAKQRYIELFYNLKFRELVKKVPIPTEEDQTPVSNPAARTQSGASMKRTQTRLQKYELQTRIANFFGSCNKGTHIIFFLLAGFLELKL</sequence>
<comment type="caution">
    <text evidence="12">The sequence shown here is derived from an EMBL/GenBank/DDBJ whole genome shotgun (WGS) entry which is preliminary data.</text>
</comment>
<feature type="domain" description="Glycosyl transferase family 1" evidence="8">
    <location>
        <begin position="545"/>
        <end position="708"/>
    </location>
</feature>
<comment type="catalytic activity">
    <reaction evidence="6">
        <text>an NDP-alpha-D-glucose + D-fructose = a ribonucleoside 5'-diphosphate + sucrose + H(+)</text>
        <dbReference type="Rhea" id="RHEA:16241"/>
        <dbReference type="ChEBI" id="CHEBI:15378"/>
        <dbReference type="ChEBI" id="CHEBI:17992"/>
        <dbReference type="ChEBI" id="CHEBI:37721"/>
        <dbReference type="ChEBI" id="CHEBI:57930"/>
        <dbReference type="ChEBI" id="CHEBI:76533"/>
        <dbReference type="EC" id="2.4.1.13"/>
    </reaction>
</comment>
<dbReference type="Pfam" id="PF24862">
    <property type="entry name" value="SUS_EPBD"/>
    <property type="match status" value="1"/>
</dbReference>
<reference evidence="12 13" key="1">
    <citation type="journal article" date="2023" name="Int. J. Mol. Sci.">
        <title>De Novo Assembly and Annotation of 11 Diverse Shrub Willow (Salix) Genomes Reveals Novel Gene Organization in Sex-Linked Regions.</title>
        <authorList>
            <person name="Hyden B."/>
            <person name="Feng K."/>
            <person name="Yates T.B."/>
            <person name="Jawdy S."/>
            <person name="Cereghino C."/>
            <person name="Smart L.B."/>
            <person name="Muchero W."/>
        </authorList>
    </citation>
    <scope>NUCLEOTIDE SEQUENCE [LARGE SCALE GENOMIC DNA]</scope>
    <source>
        <tissue evidence="12">Shoot tip</tissue>
    </source>
</reference>
<feature type="domain" description="Sucrose synthase first GT-B" evidence="9">
    <location>
        <begin position="266"/>
        <end position="515"/>
    </location>
</feature>
<dbReference type="AlphaFoldDB" id="A0AAD6P9M9"/>
<comment type="function">
    <text evidence="1">Sucrose-cleaving enzyme that provides UDP-glucose and fructose for various metabolic pathways.</text>
</comment>
<dbReference type="FunFam" id="1.20.120.1230:FF:000001">
    <property type="entry name" value="Sucrose synthase"/>
    <property type="match status" value="1"/>
</dbReference>
<evidence type="ECO:0000256" key="1">
    <source>
        <dbReference type="ARBA" id="ARBA00002595"/>
    </source>
</evidence>
<keyword evidence="5" id="KW-0808">Transferase</keyword>
<evidence type="ECO:0000259" key="10">
    <source>
        <dbReference type="Pfam" id="PF24861"/>
    </source>
</evidence>
<dbReference type="GO" id="GO:0005985">
    <property type="term" value="P:sucrose metabolic process"/>
    <property type="evidence" value="ECO:0007669"/>
    <property type="project" value="InterPro"/>
</dbReference>
<dbReference type="FunFam" id="3.10.450.330:FF:000001">
    <property type="entry name" value="Sucrose synthase"/>
    <property type="match status" value="1"/>
</dbReference>
<dbReference type="EMBL" id="JAPFFJ010000008">
    <property type="protein sequence ID" value="KAJ6421180.1"/>
    <property type="molecule type" value="Genomic_DNA"/>
</dbReference>
<keyword evidence="13" id="KW-1185">Reference proteome</keyword>
<dbReference type="InterPro" id="IPR012820">
    <property type="entry name" value="Sucrose_synthase_pln/cyn"/>
</dbReference>
<dbReference type="PANTHER" id="PTHR45839">
    <property type="match status" value="1"/>
</dbReference>
<dbReference type="InterPro" id="IPR001296">
    <property type="entry name" value="Glyco_trans_1"/>
</dbReference>
<evidence type="ECO:0000259" key="8">
    <source>
        <dbReference type="Pfam" id="PF00534"/>
    </source>
</evidence>
<proteinExistence type="inferred from homology"/>
<dbReference type="InterPro" id="IPR056736">
    <property type="entry name" value="SUS_EPBD"/>
</dbReference>
<name>A0AAD6P9M9_9ROSI</name>
<evidence type="ECO:0000256" key="7">
    <source>
        <dbReference type="SAM" id="MobiDB-lite"/>
    </source>
</evidence>
<dbReference type="GO" id="GO:0016157">
    <property type="term" value="F:sucrose synthase activity"/>
    <property type="evidence" value="ECO:0007669"/>
    <property type="project" value="UniProtKB-EC"/>
</dbReference>
<dbReference type="SUPFAM" id="SSF53756">
    <property type="entry name" value="UDP-Glycosyltransferase/glycogen phosphorylase"/>
    <property type="match status" value="1"/>
</dbReference>
<evidence type="ECO:0000259" key="11">
    <source>
        <dbReference type="Pfam" id="PF24862"/>
    </source>
</evidence>
<dbReference type="Proteomes" id="UP001162972">
    <property type="component" value="Chromosome 17"/>
</dbReference>
<dbReference type="Pfam" id="PF00534">
    <property type="entry name" value="Glycos_transf_1"/>
    <property type="match status" value="1"/>
</dbReference>
<dbReference type="InterPro" id="IPR000368">
    <property type="entry name" value="Sucrose_synth_GT-B1"/>
</dbReference>
<evidence type="ECO:0000256" key="3">
    <source>
        <dbReference type="ARBA" id="ARBA00012540"/>
    </source>
</evidence>
<evidence type="ECO:0000313" key="13">
    <source>
        <dbReference type="Proteomes" id="UP001162972"/>
    </source>
</evidence>
<dbReference type="InterPro" id="IPR056735">
    <property type="entry name" value="SUS_N"/>
</dbReference>
<comment type="similarity">
    <text evidence="2">Belongs to the glycosyltransferase 1 family. Plant sucrose synthase subfamily.</text>
</comment>
<feature type="domain" description="Sucrose synthase EPBD" evidence="11">
    <location>
        <begin position="156"/>
        <end position="243"/>
    </location>
</feature>
<feature type="region of interest" description="Disordered" evidence="7">
    <location>
        <begin position="786"/>
        <end position="808"/>
    </location>
</feature>
<feature type="domain" description="Sucrose synthase N-terminal" evidence="10">
    <location>
        <begin position="6"/>
        <end position="120"/>
    </location>
</feature>
<dbReference type="Gene3D" id="3.40.50.2000">
    <property type="entry name" value="Glycogen Phosphorylase B"/>
    <property type="match status" value="2"/>
</dbReference>
<dbReference type="Pfam" id="PF24861">
    <property type="entry name" value="SUS_N"/>
    <property type="match status" value="1"/>
</dbReference>
<accession>A0AAD6P9M9</accession>
<feature type="compositionally biased region" description="Polar residues" evidence="7">
    <location>
        <begin position="790"/>
        <end position="808"/>
    </location>
</feature>
<evidence type="ECO:0000256" key="2">
    <source>
        <dbReference type="ARBA" id="ARBA00005894"/>
    </source>
</evidence>
<dbReference type="Gene3D" id="3.10.450.330">
    <property type="match status" value="1"/>
</dbReference>
<dbReference type="Gene3D" id="1.20.120.1230">
    <property type="match status" value="1"/>
</dbReference>
<keyword evidence="4" id="KW-0328">Glycosyltransferase</keyword>
<evidence type="ECO:0000256" key="6">
    <source>
        <dbReference type="ARBA" id="ARBA00049030"/>
    </source>
</evidence>